<sequence length="435" mass="49702">MQDKVTSSEWMPFSLAQLDFWEEFIINPNESYSNVAQFLDIDGVSNKQALINAITTTIQETDVLSLKFDVSDGQYRPKQVIDPNRRPSLEVMDFRNKPDAIESAKALMRNDFEAPIDLLNECISAQWLIQLTDDRFLWYIRAHHIVLDGFSMALIEQRCSKLYSHYLGKIEKGSPFNSLPSYVAEEASYNQSRKYQMDRQFWHDYLAKSQPLTILNKAEEPNVTPYESEVEVPGQFSEKLQNISNATKLPWPDILIGLSGLYILQHGQAHSEKREESVWVPYMNRFGSVGSYMPALLVNILPVNMKLNETESVVDFLRRTSGEFRKLCSHGRYRVEQIAKDQGVPDNSRFFFGPFVNIIVSEPVEFEGCKVKQTVLSSGLAEGLNITFRSRSNASEMAIYLEADSGFCSEIEFFEHTKELGSFLEKAIEEIIASS</sequence>
<feature type="domain" description="Condensation" evidence="1">
    <location>
        <begin position="11"/>
        <end position="358"/>
    </location>
</feature>
<dbReference type="PANTHER" id="PTHR45527">
    <property type="entry name" value="NONRIBOSOMAL PEPTIDE SYNTHETASE"/>
    <property type="match status" value="1"/>
</dbReference>
<accession>A0AAV2VM83</accession>
<gene>
    <name evidence="2" type="ORF">VIBNISOn1_160007</name>
</gene>
<evidence type="ECO:0000313" key="3">
    <source>
        <dbReference type="Proteomes" id="UP000018211"/>
    </source>
</evidence>
<proteinExistence type="predicted"/>
<dbReference type="GO" id="GO:0043041">
    <property type="term" value="P:amino acid activation for nonribosomal peptide biosynthetic process"/>
    <property type="evidence" value="ECO:0007669"/>
    <property type="project" value="TreeGrafter"/>
</dbReference>
<dbReference type="GO" id="GO:0031177">
    <property type="term" value="F:phosphopantetheine binding"/>
    <property type="evidence" value="ECO:0007669"/>
    <property type="project" value="TreeGrafter"/>
</dbReference>
<dbReference type="Proteomes" id="UP000018211">
    <property type="component" value="Unassembled WGS sequence"/>
</dbReference>
<dbReference type="Pfam" id="PF00668">
    <property type="entry name" value="Condensation"/>
    <property type="match status" value="1"/>
</dbReference>
<name>A0AAV2VM83_9VIBR</name>
<dbReference type="Gene3D" id="3.30.559.10">
    <property type="entry name" value="Chloramphenicol acetyltransferase-like domain"/>
    <property type="match status" value="1"/>
</dbReference>
<evidence type="ECO:0000313" key="2">
    <source>
        <dbReference type="EMBL" id="CCO45832.1"/>
    </source>
</evidence>
<dbReference type="EMBL" id="CAOF01000068">
    <property type="protein sequence ID" value="CCO45832.1"/>
    <property type="molecule type" value="Genomic_DNA"/>
</dbReference>
<comment type="caution">
    <text evidence="2">The sequence shown here is derived from an EMBL/GenBank/DDBJ whole genome shotgun (WGS) entry which is preliminary data.</text>
</comment>
<dbReference type="AlphaFoldDB" id="A0AAV2VM83"/>
<organism evidence="2 3">
    <name type="scientific">Vibrio nigripulchritudo SOn1</name>
    <dbReference type="NCBI Taxonomy" id="1238450"/>
    <lineage>
        <taxon>Bacteria</taxon>
        <taxon>Pseudomonadati</taxon>
        <taxon>Pseudomonadota</taxon>
        <taxon>Gammaproteobacteria</taxon>
        <taxon>Vibrionales</taxon>
        <taxon>Vibrionaceae</taxon>
        <taxon>Vibrio</taxon>
    </lineage>
</organism>
<dbReference type="GO" id="GO:0005737">
    <property type="term" value="C:cytoplasm"/>
    <property type="evidence" value="ECO:0007669"/>
    <property type="project" value="TreeGrafter"/>
</dbReference>
<dbReference type="RefSeq" id="WP_022611168.1">
    <property type="nucleotide sequence ID" value="NZ_LK391965.1"/>
</dbReference>
<dbReference type="InterPro" id="IPR023213">
    <property type="entry name" value="CAT-like_dom_sf"/>
</dbReference>
<dbReference type="Gene3D" id="3.30.559.30">
    <property type="entry name" value="Nonribosomal peptide synthetase, condensation domain"/>
    <property type="match status" value="1"/>
</dbReference>
<dbReference type="GO" id="GO:0003824">
    <property type="term" value="F:catalytic activity"/>
    <property type="evidence" value="ECO:0007669"/>
    <property type="project" value="InterPro"/>
</dbReference>
<reference evidence="2 3" key="1">
    <citation type="journal article" date="2013" name="ISME J.">
        <title>Comparative genomics of pathogenic lineages of Vibrio nigripulchritudo identifies virulence-associated traits.</title>
        <authorList>
            <person name="Goudenege D."/>
            <person name="Labreuche Y."/>
            <person name="Krin E."/>
            <person name="Ansquer D."/>
            <person name="Mangenot S."/>
            <person name="Calteau A."/>
            <person name="Medigue C."/>
            <person name="Mazel D."/>
            <person name="Polz M.F."/>
            <person name="Le Roux F."/>
        </authorList>
    </citation>
    <scope>NUCLEOTIDE SEQUENCE [LARGE SCALE GENOMIC DNA]</scope>
    <source>
        <strain evidence="2 3">SOn1</strain>
    </source>
</reference>
<dbReference type="GO" id="GO:0044550">
    <property type="term" value="P:secondary metabolite biosynthetic process"/>
    <property type="evidence" value="ECO:0007669"/>
    <property type="project" value="TreeGrafter"/>
</dbReference>
<dbReference type="SUPFAM" id="SSF52777">
    <property type="entry name" value="CoA-dependent acyltransferases"/>
    <property type="match status" value="2"/>
</dbReference>
<dbReference type="InterPro" id="IPR001242">
    <property type="entry name" value="Condensation_dom"/>
</dbReference>
<protein>
    <submittedName>
        <fullName evidence="2">Non-ribosomal peptide synthetase module</fullName>
    </submittedName>
</protein>
<dbReference type="PANTHER" id="PTHR45527:SF1">
    <property type="entry name" value="FATTY ACID SYNTHASE"/>
    <property type="match status" value="1"/>
</dbReference>
<evidence type="ECO:0000259" key="1">
    <source>
        <dbReference type="Pfam" id="PF00668"/>
    </source>
</evidence>